<evidence type="ECO:0000313" key="1">
    <source>
        <dbReference type="EMBL" id="MCU6744202.1"/>
    </source>
</evidence>
<reference evidence="1 2" key="1">
    <citation type="journal article" date="2021" name="ISME Commun">
        <title>Automated analysis of genomic sequences facilitates high-throughput and comprehensive description of bacteria.</title>
        <authorList>
            <person name="Hitch T.C.A."/>
        </authorList>
    </citation>
    <scope>NUCLEOTIDE SEQUENCE [LARGE SCALE GENOMIC DNA]</scope>
    <source>
        <strain evidence="1 2">Sanger_18</strain>
    </source>
</reference>
<accession>A0ABT2T1V2</accession>
<dbReference type="Proteomes" id="UP001652432">
    <property type="component" value="Unassembled WGS sequence"/>
</dbReference>
<organism evidence="1 2">
    <name type="scientific">Suilimivivens aceti</name>
    <dbReference type="NCBI Taxonomy" id="2981774"/>
    <lineage>
        <taxon>Bacteria</taxon>
        <taxon>Bacillati</taxon>
        <taxon>Bacillota</taxon>
        <taxon>Clostridia</taxon>
        <taxon>Lachnospirales</taxon>
        <taxon>Lachnospiraceae</taxon>
        <taxon>Suilimivivens</taxon>
    </lineage>
</organism>
<dbReference type="SMART" id="SM01149">
    <property type="entry name" value="DUF1237"/>
    <property type="match status" value="1"/>
</dbReference>
<dbReference type="PANTHER" id="PTHR31047">
    <property type="entry name" value="MEIOTICALLY UP-REGULATED GENE 157 PROTEIN"/>
    <property type="match status" value="1"/>
</dbReference>
<dbReference type="InterPro" id="IPR008928">
    <property type="entry name" value="6-hairpin_glycosidase_sf"/>
</dbReference>
<dbReference type="InterPro" id="IPR008313">
    <property type="entry name" value="GH125"/>
</dbReference>
<sequence>MITIKDHYPVIDQTIQQVKDRFGSDSKIAVMFENCISNTLQTTIKVLDDGSIFVITGDIPAMWLRDSACQLRPFLFFAKEDPEIADIINGLIQKQMQCIQIDPYANAFNECANGNCWEHDKTDMKPELWERKFEIDSLCFPVQLSYLFWKNTGYTAHFTMDWLKSAKTIISVFRTEQDHEHKSPYTFERMNCVPTDTLSRNGKGALVKSNIGLIWSGFRPSDDSCTYGYLIPSNMLASVILENISEIAEQIYHDSVLAAEAHQFSSDLRKAIESLSIVPGQSKEFYAYEIDGFGEYNIMDDANLPSLLSLPYIGYCDRKDGRYLNTREIILSDRNPYYYAVACAKGIGSPHTPARYIWHIGLAMQALTTTSAKEREQLLDTLTHTDAGTDLMHEAFLVDDPAQYTRPWFSWANSVFCELILDCCGYHLEM</sequence>
<keyword evidence="1" id="KW-0378">Hydrolase</keyword>
<evidence type="ECO:0000313" key="2">
    <source>
        <dbReference type="Proteomes" id="UP001652432"/>
    </source>
</evidence>
<keyword evidence="2" id="KW-1185">Reference proteome</keyword>
<protein>
    <submittedName>
        <fullName evidence="1">Glycoside hydrolase family 125 protein</fullName>
    </submittedName>
</protein>
<dbReference type="PIRSF" id="PIRSF028846">
    <property type="entry name" value="UCP028846"/>
    <property type="match status" value="1"/>
</dbReference>
<proteinExistence type="predicted"/>
<dbReference type="Gene3D" id="1.50.10.10">
    <property type="match status" value="1"/>
</dbReference>
<dbReference type="EMBL" id="JAOQKJ010000005">
    <property type="protein sequence ID" value="MCU6744202.1"/>
    <property type="molecule type" value="Genomic_DNA"/>
</dbReference>
<dbReference type="InterPro" id="IPR012341">
    <property type="entry name" value="6hp_glycosidase-like_sf"/>
</dbReference>
<dbReference type="PANTHER" id="PTHR31047:SF0">
    <property type="entry name" value="MEIOTICALLY UP-REGULATED GENE 157 PROTEIN"/>
    <property type="match status" value="1"/>
</dbReference>
<name>A0ABT2T1V2_9FIRM</name>
<dbReference type="GO" id="GO:0016787">
    <property type="term" value="F:hydrolase activity"/>
    <property type="evidence" value="ECO:0007669"/>
    <property type="project" value="UniProtKB-KW"/>
</dbReference>
<dbReference type="SUPFAM" id="SSF48208">
    <property type="entry name" value="Six-hairpin glycosidases"/>
    <property type="match status" value="1"/>
</dbReference>
<dbReference type="RefSeq" id="WP_262574206.1">
    <property type="nucleotide sequence ID" value="NZ_JAOQKJ010000005.1"/>
</dbReference>
<dbReference type="Pfam" id="PF06824">
    <property type="entry name" value="Glyco_hydro_125"/>
    <property type="match status" value="1"/>
</dbReference>
<gene>
    <name evidence="1" type="ORF">OCV77_06790</name>
</gene>
<comment type="caution">
    <text evidence="1">The sequence shown here is derived from an EMBL/GenBank/DDBJ whole genome shotgun (WGS) entry which is preliminary data.</text>
</comment>